<protein>
    <submittedName>
        <fullName evidence="9">ComEC/Rec2 family competence protein</fullName>
    </submittedName>
</protein>
<comment type="caution">
    <text evidence="9">The sequence shown here is derived from an EMBL/GenBank/DDBJ whole genome shotgun (WGS) entry which is preliminary data.</text>
</comment>
<keyword evidence="4 6" id="KW-1133">Transmembrane helix</keyword>
<reference evidence="9 10" key="1">
    <citation type="submission" date="2021-04" db="EMBL/GenBank/DDBJ databases">
        <title>The complete genome sequence of Neokomagataea sp. TBRC 2177.</title>
        <authorList>
            <person name="Charoenyingcharoen P."/>
            <person name="Yukphan P."/>
        </authorList>
    </citation>
    <scope>NUCLEOTIDE SEQUENCE [LARGE SCALE GENOMIC DNA]</scope>
    <source>
        <strain evidence="9 10">TBRC 2177</strain>
    </source>
</reference>
<dbReference type="InterPro" id="IPR025405">
    <property type="entry name" value="DUF4131"/>
</dbReference>
<evidence type="ECO:0000313" key="9">
    <source>
        <dbReference type="EMBL" id="MBR0558498.1"/>
    </source>
</evidence>
<evidence type="ECO:0000256" key="5">
    <source>
        <dbReference type="ARBA" id="ARBA00023136"/>
    </source>
</evidence>
<dbReference type="NCBIfam" id="TIGR00360">
    <property type="entry name" value="ComEC_N-term"/>
    <property type="match status" value="1"/>
</dbReference>
<feature type="transmembrane region" description="Helical" evidence="6">
    <location>
        <begin position="448"/>
        <end position="474"/>
    </location>
</feature>
<evidence type="ECO:0000256" key="3">
    <source>
        <dbReference type="ARBA" id="ARBA00022692"/>
    </source>
</evidence>
<dbReference type="PANTHER" id="PTHR30619:SF1">
    <property type="entry name" value="RECOMBINATION PROTEIN 2"/>
    <property type="match status" value="1"/>
</dbReference>
<dbReference type="Pfam" id="PF13567">
    <property type="entry name" value="DUF4131"/>
    <property type="match status" value="1"/>
</dbReference>
<keyword evidence="3 6" id="KW-0812">Transmembrane</keyword>
<evidence type="ECO:0000259" key="7">
    <source>
        <dbReference type="Pfam" id="PF03772"/>
    </source>
</evidence>
<feature type="transmembrane region" description="Helical" evidence="6">
    <location>
        <begin position="272"/>
        <end position="298"/>
    </location>
</feature>
<feature type="transmembrane region" description="Helical" evidence="6">
    <location>
        <begin position="540"/>
        <end position="560"/>
    </location>
</feature>
<dbReference type="Proteomes" id="UP000677812">
    <property type="component" value="Unassembled WGS sequence"/>
</dbReference>
<dbReference type="Pfam" id="PF03772">
    <property type="entry name" value="Competence"/>
    <property type="match status" value="1"/>
</dbReference>
<evidence type="ECO:0000256" key="6">
    <source>
        <dbReference type="SAM" id="Phobius"/>
    </source>
</evidence>
<feature type="transmembrane region" description="Helical" evidence="6">
    <location>
        <begin position="415"/>
        <end position="436"/>
    </location>
</feature>
<feature type="domain" description="DUF4131" evidence="8">
    <location>
        <begin position="51"/>
        <end position="211"/>
    </location>
</feature>
<feature type="transmembrane region" description="Helical" evidence="6">
    <location>
        <begin position="513"/>
        <end position="533"/>
    </location>
</feature>
<feature type="transmembrane region" description="Helical" evidence="6">
    <location>
        <begin position="28"/>
        <end position="46"/>
    </location>
</feature>
<comment type="subcellular location">
    <subcellularLocation>
        <location evidence="1">Cell membrane</location>
        <topology evidence="1">Multi-pass membrane protein</topology>
    </subcellularLocation>
</comment>
<sequence>MDVFLAKIDFQGALEWLERQCVRQGAALLNWSPVVFSFGVIFYFSLSFEVNPWWVCVALMCSAWGVWIFRHSAVGVRVAWGVLLCVLGCADAVWEAHRQPGMPALPSRAVTVTGRVQSVDILPERDAQTGMVRRLRIADAVFDTPSDVGMMPLRRVLTLRLRAGDDTPVSSGQRVSVRALLRQPQRPAWPGGRDMQREAWFSGVAGSGYALGDVTVDGTAHGAWLQRMREAIAEQFYAVLPDQEGAIAATVMVGEATRLSAKTRQDFSVSGLAHLLAVAGLHLGLVMGSVTIIIRALLPFSERAALCWPCKEIAIIGGFVLGAVYVVLTGAHLPSVRSLGMAGLFVVALLSGRRVMSMRSLSVIAMGILVVAPSAVLDVSFQMSFAAVMGLIAGYEGLRGPLLKLRGEGQFWRGVLVHVVMLAMTSLLAGLATLPVSMVHFGAFQPWFVVANMVAVPLMAAWVMPMGILSILFIPIHLATWPMRCMGWGLAGIQWLAERVAQWPWAHVSVPAMPTWALCFVMLGLSVVCLWRGAARWGGVIPLVIGLSSLCVAKPLLLVAPDAGVMAVRIGSVVQTGPVSGLDRSVVADWVQALALPVQALPEACQAGLCRVTVGGHVFLLRTKDRADGYVLPSSEMCRDVVLFVSASPARGACPGVTRIDRFSVWRDGAFAVYPAADGLRVVSGRMAQGARLWVPPPGWHGVPTLPLAAAE</sequence>
<dbReference type="InterPro" id="IPR004477">
    <property type="entry name" value="ComEC_N"/>
</dbReference>
<accession>A0ABS5E3M7</accession>
<evidence type="ECO:0000259" key="8">
    <source>
        <dbReference type="Pfam" id="PF13567"/>
    </source>
</evidence>
<feature type="transmembrane region" description="Helical" evidence="6">
    <location>
        <begin position="52"/>
        <end position="69"/>
    </location>
</feature>
<organism evidence="9 10">
    <name type="scientific">Neokomagataea anthophila</name>
    <dbReference type="NCBI Taxonomy" id="2826925"/>
    <lineage>
        <taxon>Bacteria</taxon>
        <taxon>Pseudomonadati</taxon>
        <taxon>Pseudomonadota</taxon>
        <taxon>Alphaproteobacteria</taxon>
        <taxon>Acetobacterales</taxon>
        <taxon>Acetobacteraceae</taxon>
        <taxon>Neokomagataea</taxon>
    </lineage>
</organism>
<keyword evidence="5 6" id="KW-0472">Membrane</keyword>
<proteinExistence type="predicted"/>
<evidence type="ECO:0000256" key="2">
    <source>
        <dbReference type="ARBA" id="ARBA00022475"/>
    </source>
</evidence>
<evidence type="ECO:0000256" key="1">
    <source>
        <dbReference type="ARBA" id="ARBA00004651"/>
    </source>
</evidence>
<feature type="transmembrane region" description="Helical" evidence="6">
    <location>
        <begin position="310"/>
        <end position="328"/>
    </location>
</feature>
<evidence type="ECO:0000256" key="4">
    <source>
        <dbReference type="ARBA" id="ARBA00022989"/>
    </source>
</evidence>
<evidence type="ECO:0000313" key="10">
    <source>
        <dbReference type="Proteomes" id="UP000677812"/>
    </source>
</evidence>
<dbReference type="InterPro" id="IPR052159">
    <property type="entry name" value="Competence_DNA_uptake"/>
</dbReference>
<name>A0ABS5E3M7_9PROT</name>
<feature type="domain" description="ComEC/Rec2-related protein" evidence="7">
    <location>
        <begin position="252"/>
        <end position="532"/>
    </location>
</feature>
<dbReference type="PANTHER" id="PTHR30619">
    <property type="entry name" value="DNA INTERNALIZATION/COMPETENCE PROTEIN COMEC/REC2"/>
    <property type="match status" value="1"/>
</dbReference>
<keyword evidence="10" id="KW-1185">Reference proteome</keyword>
<gene>
    <name evidence="9" type="ORF">KB213_00280</name>
</gene>
<keyword evidence="2" id="KW-1003">Cell membrane</keyword>
<dbReference type="EMBL" id="JAGRQH010000001">
    <property type="protein sequence ID" value="MBR0558498.1"/>
    <property type="molecule type" value="Genomic_DNA"/>
</dbReference>
<feature type="transmembrane region" description="Helical" evidence="6">
    <location>
        <begin position="363"/>
        <end position="395"/>
    </location>
</feature>